<organism evidence="3 4">
    <name type="scientific">Providencia rustigianii</name>
    <dbReference type="NCBI Taxonomy" id="158850"/>
    <lineage>
        <taxon>Bacteria</taxon>
        <taxon>Pseudomonadati</taxon>
        <taxon>Pseudomonadota</taxon>
        <taxon>Gammaproteobacteria</taxon>
        <taxon>Enterobacterales</taxon>
        <taxon>Morganellaceae</taxon>
        <taxon>Providencia</taxon>
    </lineage>
</organism>
<dbReference type="EMBL" id="UGUA01000002">
    <property type="protein sequence ID" value="SUC33992.1"/>
    <property type="molecule type" value="Genomic_DNA"/>
</dbReference>
<dbReference type="GO" id="GO:0007155">
    <property type="term" value="P:cell adhesion"/>
    <property type="evidence" value="ECO:0007669"/>
    <property type="project" value="InterPro"/>
</dbReference>
<evidence type="ECO:0000313" key="3">
    <source>
        <dbReference type="EMBL" id="SUC33992.1"/>
    </source>
</evidence>
<feature type="domain" description="Fimbrial-type adhesion" evidence="2">
    <location>
        <begin position="32"/>
        <end position="183"/>
    </location>
</feature>
<keyword evidence="1" id="KW-0732">Signal</keyword>
<accession>A0A379FZE5</accession>
<dbReference type="InterPro" id="IPR036937">
    <property type="entry name" value="Adhesion_dom_fimbrial_sf"/>
</dbReference>
<gene>
    <name evidence="3" type="ORF">NCTC12026_00321</name>
</gene>
<dbReference type="InterPro" id="IPR000259">
    <property type="entry name" value="Adhesion_dom_fimbrial"/>
</dbReference>
<dbReference type="InterPro" id="IPR008966">
    <property type="entry name" value="Adhesion_dom_sf"/>
</dbReference>
<feature type="chain" id="PRO_5016582019" evidence="1">
    <location>
        <begin position="25"/>
        <end position="183"/>
    </location>
</feature>
<protein>
    <submittedName>
        <fullName evidence="3">P pilus assembly protein, pilin FimA</fullName>
    </submittedName>
</protein>
<dbReference type="AlphaFoldDB" id="A0A379FZE5"/>
<dbReference type="GO" id="GO:0009289">
    <property type="term" value="C:pilus"/>
    <property type="evidence" value="ECO:0007669"/>
    <property type="project" value="InterPro"/>
</dbReference>
<feature type="signal peptide" evidence="1">
    <location>
        <begin position="1"/>
        <end position="24"/>
    </location>
</feature>
<dbReference type="Pfam" id="PF00419">
    <property type="entry name" value="Fimbrial"/>
    <property type="match status" value="1"/>
</dbReference>
<dbReference type="Proteomes" id="UP000255129">
    <property type="component" value="Unassembled WGS sequence"/>
</dbReference>
<dbReference type="Gene3D" id="2.60.40.1090">
    <property type="entry name" value="Fimbrial-type adhesion domain"/>
    <property type="match status" value="1"/>
</dbReference>
<reference evidence="3 4" key="1">
    <citation type="submission" date="2018-06" db="EMBL/GenBank/DDBJ databases">
        <authorList>
            <consortium name="Pathogen Informatics"/>
            <person name="Doyle S."/>
        </authorList>
    </citation>
    <scope>NUCLEOTIDE SEQUENCE [LARGE SCALE GENOMIC DNA]</scope>
    <source>
        <strain evidence="3 4">NCTC12026</strain>
    </source>
</reference>
<name>A0A379FZE5_9GAMM</name>
<evidence type="ECO:0000259" key="2">
    <source>
        <dbReference type="Pfam" id="PF00419"/>
    </source>
</evidence>
<dbReference type="RefSeq" id="WP_006813959.1">
    <property type="nucleotide sequence ID" value="NZ_CABLCG010000037.1"/>
</dbReference>
<sequence>MRKFNKLLIVFFAMLLNSWHVALAENTEIKAVITDDVGCEIRIPNSLQFTPMRTSDFQGAVTTHQIKPLKAQFICVDKTGNLTPKITLQGNTPYNESTIFLDGTPNSTGFMLRLSDGTPLSLSDFYDTSKAFKRGEQIALTPLTKENYHQTEETFLVGLVGPVDGEAIPGEFSASLTFNLIFQ</sequence>
<evidence type="ECO:0000313" key="4">
    <source>
        <dbReference type="Proteomes" id="UP000255129"/>
    </source>
</evidence>
<dbReference type="SUPFAM" id="SSF49401">
    <property type="entry name" value="Bacterial adhesins"/>
    <property type="match status" value="1"/>
</dbReference>
<dbReference type="OrthoDB" id="6454672at2"/>
<evidence type="ECO:0000256" key="1">
    <source>
        <dbReference type="SAM" id="SignalP"/>
    </source>
</evidence>
<proteinExistence type="predicted"/>